<sequence length="371" mass="39368">MAPIRLELTARLADALGLLDAPGVRVVSAEPAPDELLLTVHAADYVEAVRRASTRPVASGLRFGLGTTDVPTFPGMHEAGARICAASREVALAVWAGQAGHGVNFTGGLHHAMPAAASGFCVYNDVGVAIRALLDAGAQRVAYVDVDVHHGDGVEKIFWDDPRVLTVSLHENGRVLFPGTGFPEEIGGPHASGTAVNVALPPGTSDAGWLRAFHSVVPPLLRAFEPEVLVTQQGCDSHVLDPLAHLALSLDAQRASYEALHEFAHEFCDGRWVAFGGGGYEVVDVVPRAWAHLIAIAAHRPVAPGADVPDSWRDYVTARCGRAAPQRMTDGADTGYRAWSTGYDPADAIDRVVLATRKAIFPLHGLDPYFD</sequence>
<dbReference type="InterPro" id="IPR003085">
    <property type="entry name" value="AcuC"/>
</dbReference>
<dbReference type="InterPro" id="IPR023801">
    <property type="entry name" value="His_deacetylse_dom"/>
</dbReference>
<comment type="pathway">
    <text evidence="1">Ketone degradation; acetoin degradation.</text>
</comment>
<dbReference type="RefSeq" id="WP_214154426.1">
    <property type="nucleotide sequence ID" value="NZ_JAHBAY010000001.1"/>
</dbReference>
<dbReference type="InterPro" id="IPR023696">
    <property type="entry name" value="Ureohydrolase_dom_sf"/>
</dbReference>
<dbReference type="Pfam" id="PF00850">
    <property type="entry name" value="Hist_deacetyl"/>
    <property type="match status" value="1"/>
</dbReference>
<evidence type="ECO:0000313" key="7">
    <source>
        <dbReference type="Proteomes" id="UP001197247"/>
    </source>
</evidence>
<dbReference type="PANTHER" id="PTHR10625:SF10">
    <property type="entry name" value="HISTONE DEACETYLASE HDAC1"/>
    <property type="match status" value="1"/>
</dbReference>
<dbReference type="InterPro" id="IPR037138">
    <property type="entry name" value="His_deacetylse_dom_sf"/>
</dbReference>
<gene>
    <name evidence="6" type="ORF">KIH74_02290</name>
</gene>
<dbReference type="PANTHER" id="PTHR10625">
    <property type="entry name" value="HISTONE DEACETYLASE HDAC1-RELATED"/>
    <property type="match status" value="1"/>
</dbReference>
<evidence type="ECO:0000256" key="2">
    <source>
        <dbReference type="ARBA" id="ARBA00005947"/>
    </source>
</evidence>
<dbReference type="PRINTS" id="PR01270">
    <property type="entry name" value="HDASUPER"/>
</dbReference>
<dbReference type="SUPFAM" id="SSF52768">
    <property type="entry name" value="Arginase/deacetylase"/>
    <property type="match status" value="1"/>
</dbReference>
<feature type="domain" description="Histone deacetylase" evidence="5">
    <location>
        <begin position="3"/>
        <end position="295"/>
    </location>
</feature>
<evidence type="ECO:0000256" key="4">
    <source>
        <dbReference type="ARBA" id="ARBA00022627"/>
    </source>
</evidence>
<keyword evidence="7" id="KW-1185">Reference proteome</keyword>
<keyword evidence="4" id="KW-0006">Acetoin catabolism</keyword>
<organism evidence="6 7">
    <name type="scientific">Kineosporia corallincola</name>
    <dbReference type="NCBI Taxonomy" id="2835133"/>
    <lineage>
        <taxon>Bacteria</taxon>
        <taxon>Bacillati</taxon>
        <taxon>Actinomycetota</taxon>
        <taxon>Actinomycetes</taxon>
        <taxon>Kineosporiales</taxon>
        <taxon>Kineosporiaceae</taxon>
        <taxon>Kineosporia</taxon>
    </lineage>
</organism>
<name>A0ABS5T9I6_9ACTN</name>
<evidence type="ECO:0000256" key="1">
    <source>
        <dbReference type="ARBA" id="ARBA00005101"/>
    </source>
</evidence>
<reference evidence="6 7" key="1">
    <citation type="submission" date="2021-05" db="EMBL/GenBank/DDBJ databases">
        <title>Kineosporia and Streptomyces sp. nov. two new marine actinobacteria isolated from Coral.</title>
        <authorList>
            <person name="Buangrab K."/>
            <person name="Sutthacheep M."/>
            <person name="Yeemin T."/>
            <person name="Harunari E."/>
            <person name="Igarashi Y."/>
            <person name="Kanchanasin P."/>
            <person name="Tanasupawat S."/>
            <person name="Phongsopitanun W."/>
        </authorList>
    </citation>
    <scope>NUCLEOTIDE SEQUENCE [LARGE SCALE GENOMIC DNA]</scope>
    <source>
        <strain evidence="6 7">J2-2</strain>
    </source>
</reference>
<dbReference type="EMBL" id="JAHBAY010000001">
    <property type="protein sequence ID" value="MBT0767735.1"/>
    <property type="molecule type" value="Genomic_DNA"/>
</dbReference>
<evidence type="ECO:0000313" key="6">
    <source>
        <dbReference type="EMBL" id="MBT0767735.1"/>
    </source>
</evidence>
<dbReference type="CDD" id="cd09994">
    <property type="entry name" value="HDAC_AcuC_like"/>
    <property type="match status" value="1"/>
</dbReference>
<comment type="caution">
    <text evidence="6">The sequence shown here is derived from an EMBL/GenBank/DDBJ whole genome shotgun (WGS) entry which is preliminary data.</text>
</comment>
<evidence type="ECO:0000259" key="5">
    <source>
        <dbReference type="Pfam" id="PF00850"/>
    </source>
</evidence>
<dbReference type="InterPro" id="IPR000286">
    <property type="entry name" value="HDACs"/>
</dbReference>
<evidence type="ECO:0000256" key="3">
    <source>
        <dbReference type="ARBA" id="ARBA00020218"/>
    </source>
</evidence>
<dbReference type="Gene3D" id="3.40.800.20">
    <property type="entry name" value="Histone deacetylase domain"/>
    <property type="match status" value="1"/>
</dbReference>
<proteinExistence type="inferred from homology"/>
<comment type="similarity">
    <text evidence="2">Belongs to the histone deacetylase family.</text>
</comment>
<dbReference type="Proteomes" id="UP001197247">
    <property type="component" value="Unassembled WGS sequence"/>
</dbReference>
<protein>
    <recommendedName>
        <fullName evidence="3">Acetoin utilization protein AcuC</fullName>
    </recommendedName>
</protein>
<accession>A0ABS5T9I6</accession>